<comment type="caution">
    <text evidence="2">The sequence shown here is derived from an EMBL/GenBank/DDBJ whole genome shotgun (WGS) entry which is preliminary data.</text>
</comment>
<feature type="coiled-coil region" evidence="1">
    <location>
        <begin position="87"/>
        <end position="121"/>
    </location>
</feature>
<sequence length="121" mass="14512">MPAQVSEEDQKLKKEKKFALEKLAIEKANAEYRIDQLQKEVVSRRMFYPEELNKMLIEEKSSLMQRALDNDLVVEKKSVKKINVDEYRAKNRQIEEMKQDIADYEEKSRRIMEEIQELSML</sequence>
<reference evidence="2" key="1">
    <citation type="submission" date="2020-10" db="EMBL/GenBank/DDBJ databases">
        <authorList>
            <person name="Kikuchi T."/>
        </authorList>
    </citation>
    <scope>NUCLEOTIDE SEQUENCE</scope>
    <source>
        <strain evidence="2">NKZ352</strain>
    </source>
</reference>
<gene>
    <name evidence="2" type="ORF">CAUJ_LOCUS1885</name>
</gene>
<proteinExistence type="predicted"/>
<evidence type="ECO:0000313" key="2">
    <source>
        <dbReference type="EMBL" id="CAD6185966.1"/>
    </source>
</evidence>
<evidence type="ECO:0000313" key="3">
    <source>
        <dbReference type="Proteomes" id="UP000835052"/>
    </source>
</evidence>
<keyword evidence="1" id="KW-0175">Coiled coil</keyword>
<keyword evidence="3" id="KW-1185">Reference proteome</keyword>
<dbReference type="EMBL" id="CAJGYM010000003">
    <property type="protein sequence ID" value="CAD6185966.1"/>
    <property type="molecule type" value="Genomic_DNA"/>
</dbReference>
<accession>A0A8S1GRD5</accession>
<name>A0A8S1GRD5_9PELO</name>
<organism evidence="2 3">
    <name type="scientific">Caenorhabditis auriculariae</name>
    <dbReference type="NCBI Taxonomy" id="2777116"/>
    <lineage>
        <taxon>Eukaryota</taxon>
        <taxon>Metazoa</taxon>
        <taxon>Ecdysozoa</taxon>
        <taxon>Nematoda</taxon>
        <taxon>Chromadorea</taxon>
        <taxon>Rhabditida</taxon>
        <taxon>Rhabditina</taxon>
        <taxon>Rhabditomorpha</taxon>
        <taxon>Rhabditoidea</taxon>
        <taxon>Rhabditidae</taxon>
        <taxon>Peloderinae</taxon>
        <taxon>Caenorhabditis</taxon>
    </lineage>
</organism>
<dbReference type="AlphaFoldDB" id="A0A8S1GRD5"/>
<protein>
    <submittedName>
        <fullName evidence="2">Uncharacterized protein</fullName>
    </submittedName>
</protein>
<evidence type="ECO:0000256" key="1">
    <source>
        <dbReference type="SAM" id="Coils"/>
    </source>
</evidence>
<dbReference type="Proteomes" id="UP000835052">
    <property type="component" value="Unassembled WGS sequence"/>
</dbReference>